<sequence>MACEIHTGVNDVFTKNQIHHILKQSLGGASFQLIACDKRPAVNGMAGFLAAHFRVTLHVKVNGFVEKIKLFVKTLPDCNAPKVEFIKKCGFFEREKLGFQLSEEMRGAEGPNPWCAKAYLYNERFLVMPDLAVEGYRTLMNQEAFDLKHTLLTTASIARFHASFANYVTRRMLHDKSFDFSREYCNVLIEPMFRESPWLHAAAKLTVNLLKTFSDKFNQYPQDLEPKIFKQFVNACDSLREYEETLNVLLHKDLWVNNIMFKYNGDVPTNALLIDFQCLRFGPPTFDLMACLYFTTVRKFRERHEQEILRHYFTIFSETVDDDTKNRLQELNYNFESFIDWCERSRMFAIFEVVGILPFVLMDAQTAQKTFDDPDTYVKYYEEDRTEPVLAYCRESKVYMERLLEVNEEFVERYVLKQI</sequence>
<evidence type="ECO:0000313" key="3">
    <source>
        <dbReference type="Proteomes" id="UP000691718"/>
    </source>
</evidence>
<dbReference type="SMART" id="SM00587">
    <property type="entry name" value="CHK"/>
    <property type="match status" value="1"/>
</dbReference>
<protein>
    <submittedName>
        <fullName evidence="2">(apollo) hypothetical protein</fullName>
    </submittedName>
</protein>
<feature type="domain" description="CHK kinase-like" evidence="1">
    <location>
        <begin position="126"/>
        <end position="322"/>
    </location>
</feature>
<evidence type="ECO:0000313" key="2">
    <source>
        <dbReference type="EMBL" id="CAG5045545.1"/>
    </source>
</evidence>
<dbReference type="Proteomes" id="UP000691718">
    <property type="component" value="Unassembled WGS sequence"/>
</dbReference>
<dbReference type="EMBL" id="CAJQZP010001427">
    <property type="protein sequence ID" value="CAG5045545.1"/>
    <property type="molecule type" value="Genomic_DNA"/>
</dbReference>
<dbReference type="Pfam" id="PF02958">
    <property type="entry name" value="EcKL"/>
    <property type="match status" value="1"/>
</dbReference>
<reference evidence="2" key="1">
    <citation type="submission" date="2021-04" db="EMBL/GenBank/DDBJ databases">
        <authorList>
            <person name="Tunstrom K."/>
        </authorList>
    </citation>
    <scope>NUCLEOTIDE SEQUENCE</scope>
</reference>
<dbReference type="InterPro" id="IPR015897">
    <property type="entry name" value="CHK_kinase-like"/>
</dbReference>
<dbReference type="AlphaFoldDB" id="A0A8S3XWQ6"/>
<accession>A0A8S3XWQ6</accession>
<comment type="caution">
    <text evidence="2">The sequence shown here is derived from an EMBL/GenBank/DDBJ whole genome shotgun (WGS) entry which is preliminary data.</text>
</comment>
<evidence type="ECO:0000259" key="1">
    <source>
        <dbReference type="SMART" id="SM00587"/>
    </source>
</evidence>
<organism evidence="2 3">
    <name type="scientific">Parnassius apollo</name>
    <name type="common">Apollo butterfly</name>
    <name type="synonym">Papilio apollo</name>
    <dbReference type="NCBI Taxonomy" id="110799"/>
    <lineage>
        <taxon>Eukaryota</taxon>
        <taxon>Metazoa</taxon>
        <taxon>Ecdysozoa</taxon>
        <taxon>Arthropoda</taxon>
        <taxon>Hexapoda</taxon>
        <taxon>Insecta</taxon>
        <taxon>Pterygota</taxon>
        <taxon>Neoptera</taxon>
        <taxon>Endopterygota</taxon>
        <taxon>Lepidoptera</taxon>
        <taxon>Glossata</taxon>
        <taxon>Ditrysia</taxon>
        <taxon>Papilionoidea</taxon>
        <taxon>Papilionidae</taxon>
        <taxon>Parnassiinae</taxon>
        <taxon>Parnassini</taxon>
        <taxon>Parnassius</taxon>
        <taxon>Parnassius</taxon>
    </lineage>
</organism>
<dbReference type="InterPro" id="IPR004119">
    <property type="entry name" value="EcKL"/>
</dbReference>
<name>A0A8S3XWQ6_PARAO</name>
<keyword evidence="3" id="KW-1185">Reference proteome</keyword>
<dbReference type="PANTHER" id="PTHR11012:SF48">
    <property type="entry name" value="CHK KINASE-LIKE DOMAIN-CONTAINING PROTEIN-RELATED"/>
    <property type="match status" value="1"/>
</dbReference>
<gene>
    <name evidence="2" type="ORF">PAPOLLO_LOCUS23327</name>
</gene>
<dbReference type="OrthoDB" id="7419139at2759"/>
<proteinExistence type="predicted"/>
<dbReference type="PANTHER" id="PTHR11012">
    <property type="entry name" value="PROTEIN KINASE-LIKE DOMAIN-CONTAINING"/>
    <property type="match status" value="1"/>
</dbReference>